<dbReference type="SUPFAM" id="SSF53098">
    <property type="entry name" value="Ribonuclease H-like"/>
    <property type="match status" value="1"/>
</dbReference>
<dbReference type="EMBL" id="JBIGIA010000028">
    <property type="protein sequence ID" value="MFG6459722.1"/>
    <property type="molecule type" value="Genomic_DNA"/>
</dbReference>
<dbReference type="PANTHER" id="PTHR33258:SF1">
    <property type="entry name" value="TRANSPOSASE INSL FOR INSERTION SEQUENCE ELEMENT IS186A-RELATED"/>
    <property type="match status" value="1"/>
</dbReference>
<dbReference type="RefSeq" id="WP_394492014.1">
    <property type="nucleotide sequence ID" value="NZ_JBIGIA010000028.1"/>
</dbReference>
<evidence type="ECO:0000313" key="2">
    <source>
        <dbReference type="EMBL" id="MFG6459722.1"/>
    </source>
</evidence>
<proteinExistence type="predicted"/>
<organism evidence="2 3">
    <name type="scientific">Pelomonas nitida</name>
    <dbReference type="NCBI Taxonomy" id="3299027"/>
    <lineage>
        <taxon>Bacteria</taxon>
        <taxon>Pseudomonadati</taxon>
        <taxon>Pseudomonadota</taxon>
        <taxon>Betaproteobacteria</taxon>
        <taxon>Burkholderiales</taxon>
        <taxon>Sphaerotilaceae</taxon>
        <taxon>Roseateles</taxon>
    </lineage>
</organism>
<protein>
    <submittedName>
        <fullName evidence="2">Transposase</fullName>
    </submittedName>
</protein>
<feature type="domain" description="Transposase IS4-like" evidence="1">
    <location>
        <begin position="63"/>
        <end position="122"/>
    </location>
</feature>
<sequence>MLPVERVLPDGSYLSTLYGSTKARRDARRGLGGSEAFVVRVVEYEIKGAVGSQGQATTYRLLTNLLDPAQAPATELAALYHRRWKIEQALGEIKTHLNDAMTLRSKTPELVRQEFYALLIAHAAIRRLMTMAAQQTSQACEDLSFTAAANVLRRRLPAASAIPPSAA</sequence>
<evidence type="ECO:0000259" key="1">
    <source>
        <dbReference type="Pfam" id="PF01609"/>
    </source>
</evidence>
<dbReference type="PANTHER" id="PTHR33258">
    <property type="entry name" value="TRANSPOSASE INSL FOR INSERTION SEQUENCE ELEMENT IS186A-RELATED"/>
    <property type="match status" value="1"/>
</dbReference>
<accession>A0ABW7GCZ3</accession>
<reference evidence="2 3" key="1">
    <citation type="submission" date="2024-09" db="EMBL/GenBank/DDBJ databases">
        <title>Novel species of the genus Pelomonas and Roseateles isolated from streams.</title>
        <authorList>
            <person name="Lu H."/>
        </authorList>
    </citation>
    <scope>NUCLEOTIDE SEQUENCE [LARGE SCALE GENOMIC DNA]</scope>
    <source>
        <strain evidence="2 3">BYS96W</strain>
    </source>
</reference>
<name>A0ABW7GCZ3_9BURK</name>
<dbReference type="InterPro" id="IPR012337">
    <property type="entry name" value="RNaseH-like_sf"/>
</dbReference>
<keyword evidence="3" id="KW-1185">Reference proteome</keyword>
<dbReference type="InterPro" id="IPR002559">
    <property type="entry name" value="Transposase_11"/>
</dbReference>
<comment type="caution">
    <text evidence="2">The sequence shown here is derived from an EMBL/GenBank/DDBJ whole genome shotgun (WGS) entry which is preliminary data.</text>
</comment>
<gene>
    <name evidence="2" type="ORF">ACG00X_23070</name>
</gene>
<dbReference type="Proteomes" id="UP001606305">
    <property type="component" value="Unassembled WGS sequence"/>
</dbReference>
<dbReference type="Pfam" id="PF01609">
    <property type="entry name" value="DDE_Tnp_1"/>
    <property type="match status" value="1"/>
</dbReference>
<evidence type="ECO:0000313" key="3">
    <source>
        <dbReference type="Proteomes" id="UP001606305"/>
    </source>
</evidence>